<evidence type="ECO:0000313" key="2">
    <source>
        <dbReference type="Proteomes" id="UP000029575"/>
    </source>
</evidence>
<comment type="caution">
    <text evidence="1">The sequence shown here is derived from an EMBL/GenBank/DDBJ whole genome shotgun (WGS) entry which is preliminary data.</text>
</comment>
<dbReference type="Proteomes" id="UP000029575">
    <property type="component" value="Unassembled WGS sequence"/>
</dbReference>
<dbReference type="EMBL" id="JPGD01000002">
    <property type="protein sequence ID" value="KGC08001.1"/>
    <property type="molecule type" value="Genomic_DNA"/>
</dbReference>
<name>A0AA89CGS1_BURCE</name>
<organism evidence="1 2">
    <name type="scientific">Burkholderia cepacia</name>
    <name type="common">Pseudomonas cepacia</name>
    <dbReference type="NCBI Taxonomy" id="292"/>
    <lineage>
        <taxon>Bacteria</taxon>
        <taxon>Pseudomonadati</taxon>
        <taxon>Pseudomonadota</taxon>
        <taxon>Betaproteobacteria</taxon>
        <taxon>Burkholderiales</taxon>
        <taxon>Burkholderiaceae</taxon>
        <taxon>Burkholderia</taxon>
        <taxon>Burkholderia cepacia complex</taxon>
    </lineage>
</organism>
<gene>
    <name evidence="1" type="ORF">DM43_6085</name>
</gene>
<proteinExistence type="predicted"/>
<protein>
    <submittedName>
        <fullName evidence="1">Uncharacterized protein</fullName>
    </submittedName>
</protein>
<evidence type="ECO:0000313" key="1">
    <source>
        <dbReference type="EMBL" id="KGC08001.1"/>
    </source>
</evidence>
<reference evidence="1 2" key="1">
    <citation type="submission" date="2014-06" db="EMBL/GenBank/DDBJ databases">
        <authorList>
            <person name="Bishop-Lilly K.A."/>
            <person name="Broomall S.M."/>
            <person name="Chain P.S."/>
            <person name="Chertkov O."/>
            <person name="Coyne S.R."/>
            <person name="Daligault H.E."/>
            <person name="Davenport K.W."/>
            <person name="Erkkila T."/>
            <person name="Frey K.G."/>
            <person name="Gibbons H.S."/>
            <person name="Gu W."/>
            <person name="Jaissle J."/>
            <person name="Johnson S.L."/>
            <person name="Koroleva G.I."/>
            <person name="Ladner J.T."/>
            <person name="Lo C.-C."/>
            <person name="Minogue T.D."/>
            <person name="Munk C."/>
            <person name="Palacios G.F."/>
            <person name="Redden C.L."/>
            <person name="Rosenzweig C.N."/>
            <person name="Scholz M.B."/>
            <person name="Teshima H."/>
            <person name="Xu Y."/>
        </authorList>
    </citation>
    <scope>NUCLEOTIDE SEQUENCE [LARGE SCALE GENOMIC DNA]</scope>
    <source>
        <strain evidence="1 2">DWS 37UF10B-2</strain>
    </source>
</reference>
<sequence>MGTAGKSRHPVTIPAVDHSGIGAMTERQAPFLTANSEAAQASVQRDDVAIVFRGRVYDFSNLAVFYVGDSRRFVPVHLDARPEFDRP</sequence>
<accession>A0AA89CGS1</accession>
<dbReference type="AlphaFoldDB" id="A0AA89CGS1"/>
<dbReference type="RefSeq" id="WP_155294517.1">
    <property type="nucleotide sequence ID" value="NZ_KN150857.1"/>
</dbReference>